<dbReference type="Pfam" id="PF14011">
    <property type="entry name" value="ESX-1_EspG"/>
    <property type="match status" value="1"/>
</dbReference>
<proteinExistence type="inferred from homology"/>
<dbReference type="InterPro" id="IPR025734">
    <property type="entry name" value="EspG"/>
</dbReference>
<dbReference type="AlphaFoldDB" id="A0A4Q7J5G9"/>
<sequence>MADQFEFTLNSVETSVIGQALGTDVRLYPLRMRNTTIDPDRLARLAQRVFTRLRERGLSTADDFHPGVTTAFRLIAEHRVSAAVTGIDGRGDDIAALVLTDGEQALGITQPAGADELLFALFSDDDVVGVLAGIPPGVRAAPGRTLSVRETPEVRQSAMAARRAAEAEYDEEETDAFGNIEVVGVVRAPGRPRGGGTDAEQLADVMARPRTGSGQIVITGFGRGGARRDAEPLSWLDTEEGRYLVRTSTDDGGAFVASYVPAGRAELVNAIRTAVATAY</sequence>
<protein>
    <submittedName>
        <fullName evidence="5">ESX secretion-associated protein EspG</fullName>
    </submittedName>
</protein>
<evidence type="ECO:0000256" key="2">
    <source>
        <dbReference type="ARBA" id="ARBA00006411"/>
    </source>
</evidence>
<evidence type="ECO:0000256" key="3">
    <source>
        <dbReference type="ARBA" id="ARBA00022490"/>
    </source>
</evidence>
<evidence type="ECO:0000256" key="4">
    <source>
        <dbReference type="ARBA" id="ARBA00023186"/>
    </source>
</evidence>
<reference evidence="5 6" key="1">
    <citation type="submission" date="2019-02" db="EMBL/GenBank/DDBJ databases">
        <title>Draft genome sequence of Amycolatopsis sp. 8-3EHSu isolated from roots of Suaeda maritima.</title>
        <authorList>
            <person name="Duangmal K."/>
            <person name="Chantavorakit T."/>
        </authorList>
    </citation>
    <scope>NUCLEOTIDE SEQUENCE [LARGE SCALE GENOMIC DNA]</scope>
    <source>
        <strain evidence="5 6">8-3EHSu</strain>
    </source>
</reference>
<gene>
    <name evidence="5" type="ORF">EWH70_20105</name>
</gene>
<accession>A0A4Q7J5G9</accession>
<evidence type="ECO:0000313" key="6">
    <source>
        <dbReference type="Proteomes" id="UP000292003"/>
    </source>
</evidence>
<dbReference type="OrthoDB" id="3687316at2"/>
<keyword evidence="4" id="KW-0143">Chaperone</keyword>
<keyword evidence="6" id="KW-1185">Reference proteome</keyword>
<name>A0A4Q7J5G9_9PSEU</name>
<comment type="subcellular location">
    <subcellularLocation>
        <location evidence="1">Cytoplasm</location>
    </subcellularLocation>
</comment>
<evidence type="ECO:0000313" key="5">
    <source>
        <dbReference type="EMBL" id="RZQ61922.1"/>
    </source>
</evidence>
<dbReference type="EMBL" id="SFCC01000010">
    <property type="protein sequence ID" value="RZQ61922.1"/>
    <property type="molecule type" value="Genomic_DNA"/>
</dbReference>
<organism evidence="5 6">
    <name type="scientific">Amycolatopsis suaedae</name>
    <dbReference type="NCBI Taxonomy" id="2510978"/>
    <lineage>
        <taxon>Bacteria</taxon>
        <taxon>Bacillati</taxon>
        <taxon>Actinomycetota</taxon>
        <taxon>Actinomycetes</taxon>
        <taxon>Pseudonocardiales</taxon>
        <taxon>Pseudonocardiaceae</taxon>
        <taxon>Amycolatopsis</taxon>
    </lineage>
</organism>
<evidence type="ECO:0000256" key="1">
    <source>
        <dbReference type="ARBA" id="ARBA00004496"/>
    </source>
</evidence>
<dbReference type="Proteomes" id="UP000292003">
    <property type="component" value="Unassembled WGS sequence"/>
</dbReference>
<dbReference type="RefSeq" id="WP_130477015.1">
    <property type="nucleotide sequence ID" value="NZ_SFCC01000010.1"/>
</dbReference>
<comment type="similarity">
    <text evidence="2">Belongs to the EspG family.</text>
</comment>
<keyword evidence="3" id="KW-0963">Cytoplasm</keyword>
<comment type="caution">
    <text evidence="5">The sequence shown here is derived from an EMBL/GenBank/DDBJ whole genome shotgun (WGS) entry which is preliminary data.</text>
</comment>